<dbReference type="EMBL" id="BAABAF010000017">
    <property type="protein sequence ID" value="GAA3777925.1"/>
    <property type="molecule type" value="Genomic_DNA"/>
</dbReference>
<evidence type="ECO:0000313" key="3">
    <source>
        <dbReference type="Proteomes" id="UP001500540"/>
    </source>
</evidence>
<feature type="coiled-coil region" evidence="1">
    <location>
        <begin position="33"/>
        <end position="74"/>
    </location>
</feature>
<gene>
    <name evidence="2" type="ORF">GCM10022240_31540</name>
</gene>
<reference evidence="3" key="1">
    <citation type="journal article" date="2019" name="Int. J. Syst. Evol. Microbiol.">
        <title>The Global Catalogue of Microorganisms (GCM) 10K type strain sequencing project: providing services to taxonomists for standard genome sequencing and annotation.</title>
        <authorList>
            <consortium name="The Broad Institute Genomics Platform"/>
            <consortium name="The Broad Institute Genome Sequencing Center for Infectious Disease"/>
            <person name="Wu L."/>
            <person name="Ma J."/>
        </authorList>
    </citation>
    <scope>NUCLEOTIDE SEQUENCE [LARGE SCALE GENOMIC DNA]</scope>
    <source>
        <strain evidence="3">JCM 16950</strain>
    </source>
</reference>
<sequence>MLGIHHALPECGILDQVRGLEMTITPQLLMELIESTIAARRETEDTIRDLRQQLEQLDDERSALEQEEQGYRLALTRRFPEAAAVSAPESAPHAEAGLFPLADDIADQSRSDAVETAVRVLTQAADFATPAGIEEFLQQHGRSDSRDAIGAALAYLNRSSRVANVGRAKWQLARKG</sequence>
<keyword evidence="3" id="KW-1185">Reference proteome</keyword>
<evidence type="ECO:0000256" key="1">
    <source>
        <dbReference type="SAM" id="Coils"/>
    </source>
</evidence>
<accession>A0ABP7GZJ4</accession>
<organism evidence="2 3">
    <name type="scientific">Microbacterium kribbense</name>
    <dbReference type="NCBI Taxonomy" id="433645"/>
    <lineage>
        <taxon>Bacteria</taxon>
        <taxon>Bacillati</taxon>
        <taxon>Actinomycetota</taxon>
        <taxon>Actinomycetes</taxon>
        <taxon>Micrococcales</taxon>
        <taxon>Microbacteriaceae</taxon>
        <taxon>Microbacterium</taxon>
    </lineage>
</organism>
<keyword evidence="1" id="KW-0175">Coiled coil</keyword>
<protein>
    <submittedName>
        <fullName evidence="2">Uncharacterized protein</fullName>
    </submittedName>
</protein>
<comment type="caution">
    <text evidence="2">The sequence shown here is derived from an EMBL/GenBank/DDBJ whole genome shotgun (WGS) entry which is preliminary data.</text>
</comment>
<dbReference type="Proteomes" id="UP001500540">
    <property type="component" value="Unassembled WGS sequence"/>
</dbReference>
<evidence type="ECO:0000313" key="2">
    <source>
        <dbReference type="EMBL" id="GAA3777925.1"/>
    </source>
</evidence>
<proteinExistence type="predicted"/>
<name>A0ABP7GZJ4_9MICO</name>